<feature type="compositionally biased region" description="Basic and acidic residues" evidence="1">
    <location>
        <begin position="61"/>
        <end position="73"/>
    </location>
</feature>
<reference evidence="3 4" key="1">
    <citation type="submission" date="2018-07" db="EMBL/GenBank/DDBJ databases">
        <title>Complete genome sequence of a Pseudomonas plecoglossicida strain pathogenic to the marine fish, Larimichthys crocea.</title>
        <authorList>
            <person name="Tao Z."/>
        </authorList>
    </citation>
    <scope>NUCLEOTIDE SEQUENCE [LARGE SCALE GENOMIC DNA]</scope>
    <source>
        <strain evidence="3 4">XSDHY-P</strain>
    </source>
</reference>
<name>A0AAD0QUH4_PSEDL</name>
<dbReference type="EMBL" id="CP031146">
    <property type="protein sequence ID" value="AXM94429.1"/>
    <property type="molecule type" value="Genomic_DNA"/>
</dbReference>
<feature type="chain" id="PRO_5042077476" description="Secreted protein" evidence="2">
    <location>
        <begin position="23"/>
        <end position="73"/>
    </location>
</feature>
<dbReference type="Proteomes" id="UP000256503">
    <property type="component" value="Chromosome"/>
</dbReference>
<feature type="signal peptide" evidence="2">
    <location>
        <begin position="1"/>
        <end position="22"/>
    </location>
</feature>
<feature type="compositionally biased region" description="Low complexity" evidence="1">
    <location>
        <begin position="51"/>
        <end position="60"/>
    </location>
</feature>
<sequence>MNYLKSFAIGSVLFALMGSAFAEGGHERAVQFNENFRAEQARLWSDDSFDQNKQQVAQEQQKVRKGDQEQADN</sequence>
<evidence type="ECO:0008006" key="5">
    <source>
        <dbReference type="Google" id="ProtNLM"/>
    </source>
</evidence>
<dbReference type="AlphaFoldDB" id="A0AAD0QUH4"/>
<gene>
    <name evidence="3" type="ORF">DVB73_00585</name>
</gene>
<evidence type="ECO:0000313" key="4">
    <source>
        <dbReference type="Proteomes" id="UP000256503"/>
    </source>
</evidence>
<protein>
    <recommendedName>
        <fullName evidence="5">Secreted protein</fullName>
    </recommendedName>
</protein>
<proteinExistence type="predicted"/>
<dbReference type="GeneID" id="49611900"/>
<organism evidence="3 4">
    <name type="scientific">Pseudomonas plecoglossicida</name>
    <dbReference type="NCBI Taxonomy" id="70775"/>
    <lineage>
        <taxon>Bacteria</taxon>
        <taxon>Pseudomonadati</taxon>
        <taxon>Pseudomonadota</taxon>
        <taxon>Gammaproteobacteria</taxon>
        <taxon>Pseudomonadales</taxon>
        <taxon>Pseudomonadaceae</taxon>
        <taxon>Pseudomonas</taxon>
    </lineage>
</organism>
<accession>A0AAD0QUH4</accession>
<keyword evidence="2" id="KW-0732">Signal</keyword>
<feature type="region of interest" description="Disordered" evidence="1">
    <location>
        <begin position="47"/>
        <end position="73"/>
    </location>
</feature>
<evidence type="ECO:0000256" key="2">
    <source>
        <dbReference type="SAM" id="SignalP"/>
    </source>
</evidence>
<evidence type="ECO:0000313" key="3">
    <source>
        <dbReference type="EMBL" id="AXM94429.1"/>
    </source>
</evidence>
<dbReference type="RefSeq" id="WP_016393727.1">
    <property type="nucleotide sequence ID" value="NZ_BSOM01000002.1"/>
</dbReference>
<evidence type="ECO:0000256" key="1">
    <source>
        <dbReference type="SAM" id="MobiDB-lite"/>
    </source>
</evidence>